<dbReference type="InterPro" id="IPR039532">
    <property type="entry name" value="TetR_C_Firmicutes"/>
</dbReference>
<evidence type="ECO:0000256" key="2">
    <source>
        <dbReference type="PROSITE-ProRule" id="PRU00335"/>
    </source>
</evidence>
<dbReference type="SUPFAM" id="SSF46689">
    <property type="entry name" value="Homeodomain-like"/>
    <property type="match status" value="1"/>
</dbReference>
<dbReference type="InterPro" id="IPR009057">
    <property type="entry name" value="Homeodomain-like_sf"/>
</dbReference>
<evidence type="ECO:0000313" key="5">
    <source>
        <dbReference type="Proteomes" id="UP000051249"/>
    </source>
</evidence>
<protein>
    <recommendedName>
        <fullName evidence="3">HTH tetR-type domain-containing protein</fullName>
    </recommendedName>
</protein>
<dbReference type="PROSITE" id="PS50977">
    <property type="entry name" value="HTH_TETR_2"/>
    <property type="match status" value="1"/>
</dbReference>
<dbReference type="PANTHER" id="PTHR43479:SF7">
    <property type="entry name" value="TETR-FAMILY TRANSCRIPTIONAL REGULATOR"/>
    <property type="match status" value="1"/>
</dbReference>
<dbReference type="Pfam" id="PF00440">
    <property type="entry name" value="TetR_N"/>
    <property type="match status" value="1"/>
</dbReference>
<dbReference type="RefSeq" id="WP_057799132.1">
    <property type="nucleotide sequence ID" value="NZ_BJZZ01000011.1"/>
</dbReference>
<reference evidence="4 5" key="1">
    <citation type="journal article" date="2015" name="Genome Announc.">
        <title>Expanding the biotechnology potential of lactobacilli through comparative genomics of 213 strains and associated genera.</title>
        <authorList>
            <person name="Sun Z."/>
            <person name="Harris H.M."/>
            <person name="McCann A."/>
            <person name="Guo C."/>
            <person name="Argimon S."/>
            <person name="Zhang W."/>
            <person name="Yang X."/>
            <person name="Jeffery I.B."/>
            <person name="Cooney J.C."/>
            <person name="Kagawa T.F."/>
            <person name="Liu W."/>
            <person name="Song Y."/>
            <person name="Salvetti E."/>
            <person name="Wrobel A."/>
            <person name="Rasinkangas P."/>
            <person name="Parkhill J."/>
            <person name="Rea M.C."/>
            <person name="O'Sullivan O."/>
            <person name="Ritari J."/>
            <person name="Douillard F.P."/>
            <person name="Paul Ross R."/>
            <person name="Yang R."/>
            <person name="Briner A.E."/>
            <person name="Felis G.E."/>
            <person name="de Vos W.M."/>
            <person name="Barrangou R."/>
            <person name="Klaenhammer T.R."/>
            <person name="Caufield P.W."/>
            <person name="Cui Y."/>
            <person name="Zhang H."/>
            <person name="O'Toole P.W."/>
        </authorList>
    </citation>
    <scope>NUCLEOTIDE SEQUENCE [LARGE SCALE GENOMIC DNA]</scope>
    <source>
        <strain evidence="4 5">DSM 23026</strain>
    </source>
</reference>
<dbReference type="EMBL" id="JQCQ01000012">
    <property type="protein sequence ID" value="KRO25339.1"/>
    <property type="molecule type" value="Genomic_DNA"/>
</dbReference>
<evidence type="ECO:0000259" key="3">
    <source>
        <dbReference type="PROSITE" id="PS50977"/>
    </source>
</evidence>
<dbReference type="PROSITE" id="PS01081">
    <property type="entry name" value="HTH_TETR_1"/>
    <property type="match status" value="1"/>
</dbReference>
<dbReference type="GO" id="GO:0003677">
    <property type="term" value="F:DNA binding"/>
    <property type="evidence" value="ECO:0007669"/>
    <property type="project" value="UniProtKB-UniRule"/>
</dbReference>
<evidence type="ECO:0000256" key="1">
    <source>
        <dbReference type="ARBA" id="ARBA00023125"/>
    </source>
</evidence>
<dbReference type="OrthoDB" id="9810250at2"/>
<comment type="caution">
    <text evidence="4">The sequence shown here is derived from an EMBL/GenBank/DDBJ whole genome shotgun (WGS) entry which is preliminary data.</text>
</comment>
<sequence length="201" mass="23096">MKDNIKVARTLNQIQIAVIDLINTKGLSKITVRDITSAAKINRGTFYLHFKDKFDLIDQYEANILEKLTETFKKYTPLLPRSESEIEQLSLEALTYLNSERRLLRALLSENGDPVFTNKIKHMLQYVLRETLIKQKELMVKKSAIPAKYAQEMALDSIVGLVIFWILEDEPDSVKEVAQIITRTRFMAPVDLLGLAINSKR</sequence>
<dbReference type="InterPro" id="IPR023772">
    <property type="entry name" value="DNA-bd_HTH_TetR-type_CS"/>
</dbReference>
<dbReference type="Gene3D" id="1.10.357.10">
    <property type="entry name" value="Tetracycline Repressor, domain 2"/>
    <property type="match status" value="1"/>
</dbReference>
<dbReference type="AlphaFoldDB" id="A0A0R2NL52"/>
<dbReference type="Proteomes" id="UP000051249">
    <property type="component" value="Unassembled WGS sequence"/>
</dbReference>
<accession>A0A0R2NL52</accession>
<evidence type="ECO:0000313" key="4">
    <source>
        <dbReference type="EMBL" id="KRO25339.1"/>
    </source>
</evidence>
<feature type="domain" description="HTH tetR-type" evidence="3">
    <location>
        <begin position="8"/>
        <end position="68"/>
    </location>
</feature>
<keyword evidence="5" id="KW-1185">Reference proteome</keyword>
<proteinExistence type="predicted"/>
<gene>
    <name evidence="4" type="ORF">IV88_GL000284</name>
</gene>
<dbReference type="InterPro" id="IPR001647">
    <property type="entry name" value="HTH_TetR"/>
</dbReference>
<name>A0A0R2NL52_9LACO</name>
<feature type="DNA-binding region" description="H-T-H motif" evidence="2">
    <location>
        <begin position="31"/>
        <end position="50"/>
    </location>
</feature>
<keyword evidence="1 2" id="KW-0238">DNA-binding</keyword>
<organism evidence="4 5">
    <name type="scientific">Pediococcus argentinicus</name>
    <dbReference type="NCBI Taxonomy" id="480391"/>
    <lineage>
        <taxon>Bacteria</taxon>
        <taxon>Bacillati</taxon>
        <taxon>Bacillota</taxon>
        <taxon>Bacilli</taxon>
        <taxon>Lactobacillales</taxon>
        <taxon>Lactobacillaceae</taxon>
        <taxon>Pediococcus</taxon>
    </lineage>
</organism>
<dbReference type="PANTHER" id="PTHR43479">
    <property type="entry name" value="ACREF/ENVCD OPERON REPRESSOR-RELATED"/>
    <property type="match status" value="1"/>
</dbReference>
<dbReference type="InterPro" id="IPR050624">
    <property type="entry name" value="HTH-type_Tx_Regulator"/>
</dbReference>
<dbReference type="Pfam" id="PF14278">
    <property type="entry name" value="TetR_C_8"/>
    <property type="match status" value="1"/>
</dbReference>
<dbReference type="PATRIC" id="fig|480391.4.peg.287"/>